<keyword evidence="6" id="KW-0808">Transferase</keyword>
<organism evidence="14 15">
    <name type="scientific">Deinococcus lacus</name>
    <dbReference type="NCBI Taxonomy" id="392561"/>
    <lineage>
        <taxon>Bacteria</taxon>
        <taxon>Thermotogati</taxon>
        <taxon>Deinococcota</taxon>
        <taxon>Deinococci</taxon>
        <taxon>Deinococcales</taxon>
        <taxon>Deinococcaceae</taxon>
        <taxon>Deinococcus</taxon>
    </lineage>
</organism>
<dbReference type="InterPro" id="IPR015422">
    <property type="entry name" value="PyrdxlP-dep_Trfase_small"/>
</dbReference>
<evidence type="ECO:0000256" key="8">
    <source>
        <dbReference type="ARBA" id="ARBA00022898"/>
    </source>
</evidence>
<dbReference type="InterPro" id="IPR001917">
    <property type="entry name" value="Aminotrans_II_pyridoxalP_BS"/>
</dbReference>
<evidence type="ECO:0000256" key="9">
    <source>
        <dbReference type="ARBA" id="ARBA00032610"/>
    </source>
</evidence>
<reference evidence="15" key="1">
    <citation type="journal article" date="2019" name="Int. J. Syst. Evol. Microbiol.">
        <title>The Global Catalogue of Microorganisms (GCM) 10K type strain sequencing project: providing services to taxonomists for standard genome sequencing and annotation.</title>
        <authorList>
            <consortium name="The Broad Institute Genomics Platform"/>
            <consortium name="The Broad Institute Genome Sequencing Center for Infectious Disease"/>
            <person name="Wu L."/>
            <person name="Ma J."/>
        </authorList>
    </citation>
    <scope>NUCLEOTIDE SEQUENCE [LARGE SCALE GENOMIC DNA]</scope>
    <source>
        <strain evidence="15">CGMCC 1.15772</strain>
    </source>
</reference>
<dbReference type="GO" id="GO:0008483">
    <property type="term" value="F:transaminase activity"/>
    <property type="evidence" value="ECO:0007669"/>
    <property type="project" value="UniProtKB-KW"/>
</dbReference>
<evidence type="ECO:0000256" key="4">
    <source>
        <dbReference type="ARBA" id="ARBA00011738"/>
    </source>
</evidence>
<comment type="cofactor">
    <cofactor evidence="1 12">
        <name>pyridoxal 5'-phosphate</name>
        <dbReference type="ChEBI" id="CHEBI:597326"/>
    </cofactor>
</comment>
<evidence type="ECO:0000256" key="5">
    <source>
        <dbReference type="ARBA" id="ARBA00013187"/>
    </source>
</evidence>
<evidence type="ECO:0000256" key="6">
    <source>
        <dbReference type="ARBA" id="ARBA00022679"/>
    </source>
</evidence>
<dbReference type="RefSeq" id="WP_380084010.1">
    <property type="nucleotide sequence ID" value="NZ_JBHSWD010000002.1"/>
</dbReference>
<dbReference type="InterPro" id="IPR015421">
    <property type="entry name" value="PyrdxlP-dep_Trfase_major"/>
</dbReference>
<dbReference type="SUPFAM" id="SSF53383">
    <property type="entry name" value="PLP-dependent transferases"/>
    <property type="match status" value="1"/>
</dbReference>
<dbReference type="Pfam" id="PF00155">
    <property type="entry name" value="Aminotran_1_2"/>
    <property type="match status" value="1"/>
</dbReference>
<comment type="similarity">
    <text evidence="3">Belongs to the class-II pyridoxal-phosphate-dependent aminotransferase family. BioF subfamily.</text>
</comment>
<name>A0ABW1YIU6_9DEIO</name>
<feature type="domain" description="Aminotransferase class I/classII large" evidence="13">
    <location>
        <begin position="2"/>
        <end position="249"/>
    </location>
</feature>
<dbReference type="EC" id="2.3.1.47" evidence="5"/>
<dbReference type="InterPro" id="IPR050087">
    <property type="entry name" value="AON_synthase_class-II"/>
</dbReference>
<comment type="catalytic activity">
    <reaction evidence="11">
        <text>6-carboxyhexanoyl-[ACP] + L-alanine + H(+) = (8S)-8-amino-7-oxononanoate + holo-[ACP] + CO2</text>
        <dbReference type="Rhea" id="RHEA:42288"/>
        <dbReference type="Rhea" id="RHEA-COMP:9685"/>
        <dbReference type="Rhea" id="RHEA-COMP:9955"/>
        <dbReference type="ChEBI" id="CHEBI:15378"/>
        <dbReference type="ChEBI" id="CHEBI:16526"/>
        <dbReference type="ChEBI" id="CHEBI:57972"/>
        <dbReference type="ChEBI" id="CHEBI:64479"/>
        <dbReference type="ChEBI" id="CHEBI:78846"/>
        <dbReference type="ChEBI" id="CHEBI:149468"/>
        <dbReference type="EC" id="2.3.1.47"/>
    </reaction>
</comment>
<comment type="pathway">
    <text evidence="2">Cofactor biosynthesis; biotin biosynthesis.</text>
</comment>
<dbReference type="Gene3D" id="3.40.640.10">
    <property type="entry name" value="Type I PLP-dependent aspartate aminotransferase-like (Major domain)"/>
    <property type="match status" value="1"/>
</dbReference>
<keyword evidence="15" id="KW-1185">Reference proteome</keyword>
<evidence type="ECO:0000256" key="3">
    <source>
        <dbReference type="ARBA" id="ARBA00010008"/>
    </source>
</evidence>
<dbReference type="Proteomes" id="UP001596297">
    <property type="component" value="Unassembled WGS sequence"/>
</dbReference>
<dbReference type="PANTHER" id="PTHR13693">
    <property type="entry name" value="CLASS II AMINOTRANSFERASE/8-AMINO-7-OXONONANOATE SYNTHASE"/>
    <property type="match status" value="1"/>
</dbReference>
<evidence type="ECO:0000256" key="10">
    <source>
        <dbReference type="ARBA" id="ARBA00033381"/>
    </source>
</evidence>
<keyword evidence="8 12" id="KW-0663">Pyridoxal phosphate</keyword>
<dbReference type="InterPro" id="IPR004839">
    <property type="entry name" value="Aminotransferase_I/II_large"/>
</dbReference>
<evidence type="ECO:0000313" key="15">
    <source>
        <dbReference type="Proteomes" id="UP001596297"/>
    </source>
</evidence>
<evidence type="ECO:0000256" key="2">
    <source>
        <dbReference type="ARBA" id="ARBA00004746"/>
    </source>
</evidence>
<gene>
    <name evidence="14" type="ORF">ACFP81_12805</name>
</gene>
<accession>A0ABW1YIU6</accession>
<evidence type="ECO:0000256" key="1">
    <source>
        <dbReference type="ARBA" id="ARBA00001933"/>
    </source>
</evidence>
<evidence type="ECO:0000256" key="11">
    <source>
        <dbReference type="ARBA" id="ARBA00047715"/>
    </source>
</evidence>
<dbReference type="PANTHER" id="PTHR13693:SF100">
    <property type="entry name" value="8-AMINO-7-OXONONANOATE SYNTHASE"/>
    <property type="match status" value="1"/>
</dbReference>
<dbReference type="InterPro" id="IPR015424">
    <property type="entry name" value="PyrdxlP-dep_Trfase"/>
</dbReference>
<comment type="caution">
    <text evidence="14">The sequence shown here is derived from an EMBL/GenBank/DDBJ whole genome shotgun (WGS) entry which is preliminary data.</text>
</comment>
<dbReference type="PROSITE" id="PS00599">
    <property type="entry name" value="AA_TRANSFER_CLASS_2"/>
    <property type="match status" value="1"/>
</dbReference>
<proteinExistence type="inferred from homology"/>
<protein>
    <recommendedName>
        <fullName evidence="5">8-amino-7-oxononanoate synthase</fullName>
        <ecNumber evidence="5">2.3.1.47</ecNumber>
    </recommendedName>
    <alternativeName>
        <fullName evidence="9">7-keto-8-amino-pelargonic acid synthase</fullName>
    </alternativeName>
    <alternativeName>
        <fullName evidence="10">8-amino-7-ketopelargonate synthase</fullName>
    </alternativeName>
</protein>
<dbReference type="Gene3D" id="3.90.1150.10">
    <property type="entry name" value="Aspartate Aminotransferase, domain 1"/>
    <property type="match status" value="1"/>
</dbReference>
<evidence type="ECO:0000256" key="7">
    <source>
        <dbReference type="ARBA" id="ARBA00022756"/>
    </source>
</evidence>
<comment type="subunit">
    <text evidence="4">Homodimer.</text>
</comment>
<keyword evidence="14" id="KW-0032">Aminotransferase</keyword>
<keyword evidence="7" id="KW-0093">Biotin biosynthesis</keyword>
<evidence type="ECO:0000313" key="14">
    <source>
        <dbReference type="EMBL" id="MFC6592789.1"/>
    </source>
</evidence>
<sequence length="254" mass="26706">MNHASLIDGARLSGAQRLIYRHRDLEQLAGQLAQSRARRKLIVTDALFSMDGTLAPLAALTELAAQHGAWILLDEAHTGGVYGPGGAGYARALGLPLPELLMGTLSKAYGAVGGYVAARREVTDYLLNRARPFIFTTGLPPAAAAAALIHLLLAAEMEPQRAQLHARAAQLRSRLEAAGWNLAGSESQVIPLVAGEERAALALADRLRAAGILGVAIRPPTVAAGQARVRLTLTAAQRGEDLNHLCRVLGCGSL</sequence>
<dbReference type="EMBL" id="JBHSWD010000002">
    <property type="protein sequence ID" value="MFC6592789.1"/>
    <property type="molecule type" value="Genomic_DNA"/>
</dbReference>
<evidence type="ECO:0000259" key="13">
    <source>
        <dbReference type="Pfam" id="PF00155"/>
    </source>
</evidence>
<evidence type="ECO:0000256" key="12">
    <source>
        <dbReference type="RuleBase" id="RU003693"/>
    </source>
</evidence>